<keyword evidence="2" id="KW-0472">Membrane</keyword>
<keyword evidence="2" id="KW-0812">Transmembrane</keyword>
<evidence type="ECO:0000313" key="5">
    <source>
        <dbReference type="Proteomes" id="UP000762676"/>
    </source>
</evidence>
<accession>A0AAV4K0A6</accession>
<dbReference type="SMART" id="SM00186">
    <property type="entry name" value="FBG"/>
    <property type="match status" value="1"/>
</dbReference>
<keyword evidence="5" id="KW-1185">Reference proteome</keyword>
<dbReference type="InterPro" id="IPR002181">
    <property type="entry name" value="Fibrinogen_a/b/g_C_dom"/>
</dbReference>
<dbReference type="InterPro" id="IPR036056">
    <property type="entry name" value="Fibrinogen-like_C"/>
</dbReference>
<dbReference type="Proteomes" id="UP000762676">
    <property type="component" value="Unassembled WGS sequence"/>
</dbReference>
<dbReference type="Pfam" id="PF00147">
    <property type="entry name" value="Fibrinogen_C"/>
    <property type="match status" value="1"/>
</dbReference>
<evidence type="ECO:0000256" key="2">
    <source>
        <dbReference type="SAM" id="Phobius"/>
    </source>
</evidence>
<protein>
    <submittedName>
        <fullName evidence="4">FREP3 FBG variant 12</fullName>
    </submittedName>
</protein>
<feature type="transmembrane region" description="Helical" evidence="2">
    <location>
        <begin position="542"/>
        <end position="575"/>
    </location>
</feature>
<name>A0AAV4K0A6_9GAST</name>
<feature type="region of interest" description="Disordered" evidence="1">
    <location>
        <begin position="354"/>
        <end position="373"/>
    </location>
</feature>
<gene>
    <name evidence="4" type="ORF">ElyMa_001738100</name>
</gene>
<keyword evidence="2" id="KW-1133">Transmembrane helix</keyword>
<comment type="caution">
    <text evidence="4">The sequence shown here is derived from an EMBL/GenBank/DDBJ whole genome shotgun (WGS) entry which is preliminary data.</text>
</comment>
<dbReference type="EMBL" id="BMAT01003525">
    <property type="protein sequence ID" value="GFS27056.1"/>
    <property type="molecule type" value="Genomic_DNA"/>
</dbReference>
<organism evidence="4 5">
    <name type="scientific">Elysia marginata</name>
    <dbReference type="NCBI Taxonomy" id="1093978"/>
    <lineage>
        <taxon>Eukaryota</taxon>
        <taxon>Metazoa</taxon>
        <taxon>Spiralia</taxon>
        <taxon>Lophotrochozoa</taxon>
        <taxon>Mollusca</taxon>
        <taxon>Gastropoda</taxon>
        <taxon>Heterobranchia</taxon>
        <taxon>Euthyneura</taxon>
        <taxon>Panpulmonata</taxon>
        <taxon>Sacoglossa</taxon>
        <taxon>Placobranchoidea</taxon>
        <taxon>Plakobranchidae</taxon>
        <taxon>Elysia</taxon>
    </lineage>
</organism>
<dbReference type="PANTHER" id="PTHR19143:SF458">
    <property type="entry name" value="FIBRINOGEN C-TERMINAL DOMAIN-CONTAINING PROTEIN-RELATED"/>
    <property type="match status" value="1"/>
</dbReference>
<dbReference type="Gene3D" id="3.90.215.10">
    <property type="entry name" value="Gamma Fibrinogen, chain A, domain 1"/>
    <property type="match status" value="1"/>
</dbReference>
<evidence type="ECO:0000256" key="1">
    <source>
        <dbReference type="SAM" id="MobiDB-lite"/>
    </source>
</evidence>
<dbReference type="CDD" id="cd00087">
    <property type="entry name" value="FReD"/>
    <property type="match status" value="1"/>
</dbReference>
<feature type="domain" description="Fibrinogen C-terminal" evidence="3">
    <location>
        <begin position="357"/>
        <end position="527"/>
    </location>
</feature>
<proteinExistence type="predicted"/>
<dbReference type="SUPFAM" id="SSF56496">
    <property type="entry name" value="Fibrinogen C-terminal domain-like"/>
    <property type="match status" value="1"/>
</dbReference>
<evidence type="ECO:0000259" key="3">
    <source>
        <dbReference type="PROSITE" id="PS51406"/>
    </source>
</evidence>
<evidence type="ECO:0000313" key="4">
    <source>
        <dbReference type="EMBL" id="GFS27056.1"/>
    </source>
</evidence>
<dbReference type="PROSITE" id="PS51406">
    <property type="entry name" value="FIBRINOGEN_C_2"/>
    <property type="match status" value="1"/>
</dbReference>
<reference evidence="4 5" key="1">
    <citation type="journal article" date="2021" name="Elife">
        <title>Chloroplast acquisition without the gene transfer in kleptoplastic sea slugs, Plakobranchus ocellatus.</title>
        <authorList>
            <person name="Maeda T."/>
            <person name="Takahashi S."/>
            <person name="Yoshida T."/>
            <person name="Shimamura S."/>
            <person name="Takaki Y."/>
            <person name="Nagai Y."/>
            <person name="Toyoda A."/>
            <person name="Suzuki Y."/>
            <person name="Arimoto A."/>
            <person name="Ishii H."/>
            <person name="Satoh N."/>
            <person name="Nishiyama T."/>
            <person name="Hasebe M."/>
            <person name="Maruyama T."/>
            <person name="Minagawa J."/>
            <person name="Obokata J."/>
            <person name="Shigenobu S."/>
        </authorList>
    </citation>
    <scope>NUCLEOTIDE SEQUENCE [LARGE SCALE GENOMIC DNA]</scope>
</reference>
<dbReference type="InterPro" id="IPR014716">
    <property type="entry name" value="Fibrinogen_a/b/g_C_1"/>
</dbReference>
<dbReference type="AlphaFoldDB" id="A0AAV4K0A6"/>
<dbReference type="PANTHER" id="PTHR19143">
    <property type="entry name" value="FIBRINOGEN/TENASCIN/ANGIOPOEITIN"/>
    <property type="match status" value="1"/>
</dbReference>
<dbReference type="GO" id="GO:0005615">
    <property type="term" value="C:extracellular space"/>
    <property type="evidence" value="ECO:0007669"/>
    <property type="project" value="TreeGrafter"/>
</dbReference>
<dbReference type="InterPro" id="IPR050373">
    <property type="entry name" value="Fibrinogen_C-term_domain"/>
</dbReference>
<sequence length="593" mass="64786">MNLVLDAPASPWQRKPCGVLTCKEISNSGDSSGDIAGMSIFKTPKSSQVEEDSPKHSSLVAALSLQTPNVMRVSDAMKVTGSLKTGEAILQVEMVKDVDCLAQYTCEVRTVDSEGKQRVHTNRIQQAVKSPSETLSDNRLERAGGSLQTFLLLQQLDTKMALLGTSLDGRFTALENRLEDKILSVQNGMNSLKSELDSKVESRVVDKICELDTKLSSYAETKDVDVKGQIKAAIDADLERYRQELIYRGNLTLASCLDSSKELARQLNKSILESPSLHQRLTDMIVLEQKSEDKLENLTQSIDQILTSSHGLYKHIDNVSDRLDSNASNRSIKTLSSVNELFLTINASIKSALQTPKEDNESPHQCSKGKGSLATSSAFPYPVIRLSGTIGITTPILCDTTTDGGGWIIIQRRTSGNVDFYRGWNEYRKGFGSLEDDFWLGNENIHLLSSSGKFELRIELRYQNKSAFARYSSFSLASEKDNYVLRLGAYDGTAGDSLRGHNGHKFSTFDKDNDRSGGNCAVAFTGACTLLMRYNELRENVVVVVVVVVVVEVVVVVGLVVVVVEVVVVVGLIVVVLSSSSGSSSSNSSNGKK</sequence>